<evidence type="ECO:0000256" key="2">
    <source>
        <dbReference type="ARBA" id="ARBA00022475"/>
    </source>
</evidence>
<evidence type="ECO:0000259" key="4">
    <source>
        <dbReference type="Pfam" id="PF00924"/>
    </source>
</evidence>
<organism evidence="5">
    <name type="scientific">Leptospirillum ferriphilum</name>
    <dbReference type="NCBI Taxonomy" id="178606"/>
    <lineage>
        <taxon>Bacteria</taxon>
        <taxon>Pseudomonadati</taxon>
        <taxon>Nitrospirota</taxon>
        <taxon>Nitrospiria</taxon>
        <taxon>Nitrospirales</taxon>
        <taxon>Nitrospiraceae</taxon>
        <taxon>Leptospirillum</taxon>
    </lineage>
</organism>
<dbReference type="PANTHER" id="PTHR30460">
    <property type="entry name" value="MODERATE CONDUCTANCE MECHANOSENSITIVE CHANNEL YBIO"/>
    <property type="match status" value="1"/>
</dbReference>
<proteinExistence type="predicted"/>
<dbReference type="InterPro" id="IPR010920">
    <property type="entry name" value="LSM_dom_sf"/>
</dbReference>
<keyword evidence="3" id="KW-0812">Transmembrane</keyword>
<comment type="subcellular location">
    <subcellularLocation>
        <location evidence="1">Cell membrane</location>
    </subcellularLocation>
</comment>
<evidence type="ECO:0000313" key="5">
    <source>
        <dbReference type="EMBL" id="HFT93274.1"/>
    </source>
</evidence>
<keyword evidence="2" id="KW-1003">Cell membrane</keyword>
<accession>A0A7C3QZA4</accession>
<dbReference type="SUPFAM" id="SSF50182">
    <property type="entry name" value="Sm-like ribonucleoproteins"/>
    <property type="match status" value="1"/>
</dbReference>
<dbReference type="Pfam" id="PF00924">
    <property type="entry name" value="MS_channel_2nd"/>
    <property type="match status" value="1"/>
</dbReference>
<evidence type="ECO:0000256" key="1">
    <source>
        <dbReference type="ARBA" id="ARBA00004236"/>
    </source>
</evidence>
<evidence type="ECO:0000256" key="3">
    <source>
        <dbReference type="SAM" id="Phobius"/>
    </source>
</evidence>
<feature type="domain" description="Mechanosensitive ion channel MscS" evidence="4">
    <location>
        <begin position="96"/>
        <end position="144"/>
    </location>
</feature>
<gene>
    <name evidence="5" type="ORF">ENX03_04930</name>
</gene>
<dbReference type="AlphaFoldDB" id="A0A7C3QZA4"/>
<reference evidence="5" key="1">
    <citation type="journal article" date="2020" name="mSystems">
        <title>Genome- and Community-Level Interaction Insights into Carbon Utilization and Element Cycling Functions of Hydrothermarchaeota in Hydrothermal Sediment.</title>
        <authorList>
            <person name="Zhou Z."/>
            <person name="Liu Y."/>
            <person name="Xu W."/>
            <person name="Pan J."/>
            <person name="Luo Z.H."/>
            <person name="Li M."/>
        </authorList>
    </citation>
    <scope>NUCLEOTIDE SEQUENCE [LARGE SCALE GENOMIC DNA]</scope>
    <source>
        <strain evidence="5">SpSt-902</strain>
    </source>
</reference>
<dbReference type="PANTHER" id="PTHR30460:SF0">
    <property type="entry name" value="MODERATE CONDUCTANCE MECHANOSENSITIVE CHANNEL YBIO"/>
    <property type="match status" value="1"/>
</dbReference>
<dbReference type="GO" id="GO:0008381">
    <property type="term" value="F:mechanosensitive monoatomic ion channel activity"/>
    <property type="evidence" value="ECO:0007669"/>
    <property type="project" value="InterPro"/>
</dbReference>
<feature type="transmembrane region" description="Helical" evidence="3">
    <location>
        <begin position="78"/>
        <end position="97"/>
    </location>
</feature>
<dbReference type="Gene3D" id="1.10.287.1260">
    <property type="match status" value="1"/>
</dbReference>
<dbReference type="GO" id="GO:0005886">
    <property type="term" value="C:plasma membrane"/>
    <property type="evidence" value="ECO:0007669"/>
    <property type="project" value="UniProtKB-SubCell"/>
</dbReference>
<dbReference type="InterPro" id="IPR045276">
    <property type="entry name" value="YbiO_bact"/>
</dbReference>
<keyword evidence="3" id="KW-0472">Membrane</keyword>
<keyword evidence="3" id="KW-1133">Transmembrane helix</keyword>
<comment type="caution">
    <text evidence="5">The sequence shown here is derived from an EMBL/GenBank/DDBJ whole genome shotgun (WGS) entry which is preliminary data.</text>
</comment>
<dbReference type="EMBL" id="DTMM01000095">
    <property type="protein sequence ID" value="HFT93274.1"/>
    <property type="molecule type" value="Genomic_DNA"/>
</dbReference>
<sequence length="152" mass="16896">MVLLTILTVAWTMITLTNFLGKQLLSRHPPDSQDDLERRKVRTRVLLIERLLTVLIILISTSAALMTIPRIRAVGESLLASAGLVGIVIGLAARPLLTNVIAGIQIALTQPIRIDDVVIVDNEWGWIEEIGIAYVVVRIWDLRRLILYGDPS</sequence>
<protein>
    <submittedName>
        <fullName evidence="5">Mechanosensitive ion channel</fullName>
    </submittedName>
</protein>
<dbReference type="InterPro" id="IPR006685">
    <property type="entry name" value="MscS_channel_2nd"/>
</dbReference>
<feature type="transmembrane region" description="Helical" evidence="3">
    <location>
        <begin position="45"/>
        <end position="66"/>
    </location>
</feature>
<name>A0A7C3QZA4_9BACT</name>